<evidence type="ECO:0000313" key="3">
    <source>
        <dbReference type="Proteomes" id="UP000233556"/>
    </source>
</evidence>
<organism evidence="2 3">
    <name type="scientific">Limosa lapponica baueri</name>
    <dbReference type="NCBI Taxonomy" id="1758121"/>
    <lineage>
        <taxon>Eukaryota</taxon>
        <taxon>Metazoa</taxon>
        <taxon>Chordata</taxon>
        <taxon>Craniata</taxon>
        <taxon>Vertebrata</taxon>
        <taxon>Euteleostomi</taxon>
        <taxon>Archelosauria</taxon>
        <taxon>Archosauria</taxon>
        <taxon>Dinosauria</taxon>
        <taxon>Saurischia</taxon>
        <taxon>Theropoda</taxon>
        <taxon>Coelurosauria</taxon>
        <taxon>Aves</taxon>
        <taxon>Neognathae</taxon>
        <taxon>Neoaves</taxon>
        <taxon>Charadriiformes</taxon>
        <taxon>Scolopacidae</taxon>
        <taxon>Limosa</taxon>
    </lineage>
</organism>
<dbReference type="EMBL" id="KZ506260">
    <property type="protein sequence ID" value="PKU40501.1"/>
    <property type="molecule type" value="Genomic_DNA"/>
</dbReference>
<feature type="region of interest" description="Disordered" evidence="1">
    <location>
        <begin position="147"/>
        <end position="169"/>
    </location>
</feature>
<feature type="region of interest" description="Disordered" evidence="1">
    <location>
        <begin position="19"/>
        <end position="54"/>
    </location>
</feature>
<name>A0A2I0U3B1_LIMLA</name>
<evidence type="ECO:0000313" key="2">
    <source>
        <dbReference type="EMBL" id="PKU40501.1"/>
    </source>
</evidence>
<gene>
    <name evidence="2" type="ORF">llap_9197</name>
</gene>
<sequence>MKSGVCRGPVSELPIVQRGKRGEADGTAGRGGRAAVRISGGQGGDGDGKHRGKSQEAMGRIGKQPLVPVGLSKAGFSQLAKQTTSAFVVLGPWETDLAAEERGRQAGMCGRAIWRSTKGKMVSQRPGSGTRSAMQSKPVGLLKLQVDSANAPGDGQKKTSPTTAAKVCY</sequence>
<proteinExistence type="predicted"/>
<evidence type="ECO:0000256" key="1">
    <source>
        <dbReference type="SAM" id="MobiDB-lite"/>
    </source>
</evidence>
<protein>
    <submittedName>
        <fullName evidence="2">Uncharacterized protein</fullName>
    </submittedName>
</protein>
<dbReference type="Proteomes" id="UP000233556">
    <property type="component" value="Unassembled WGS sequence"/>
</dbReference>
<accession>A0A2I0U3B1</accession>
<reference evidence="3" key="2">
    <citation type="submission" date="2017-12" db="EMBL/GenBank/DDBJ databases">
        <title>Genome sequence of the Bar-tailed Godwit (Limosa lapponica baueri).</title>
        <authorList>
            <person name="Lima N.C.B."/>
            <person name="Parody-Merino A.M."/>
            <person name="Battley P.F."/>
            <person name="Fidler A.E."/>
            <person name="Prosdocimi F."/>
        </authorList>
    </citation>
    <scope>NUCLEOTIDE SEQUENCE [LARGE SCALE GENOMIC DNA]</scope>
</reference>
<reference evidence="3" key="1">
    <citation type="submission" date="2017-11" db="EMBL/GenBank/DDBJ databases">
        <authorList>
            <person name="Lima N.C."/>
            <person name="Parody-Merino A.M."/>
            <person name="Battley P.F."/>
            <person name="Fidler A.E."/>
            <person name="Prosdocimi F."/>
        </authorList>
    </citation>
    <scope>NUCLEOTIDE SEQUENCE [LARGE SCALE GENOMIC DNA]</scope>
</reference>
<keyword evidence="3" id="KW-1185">Reference proteome</keyword>
<dbReference type="AlphaFoldDB" id="A0A2I0U3B1"/>